<organism evidence="1 2">
    <name type="scientific">Microbacterium algihabitans</name>
    <dbReference type="NCBI Taxonomy" id="3075992"/>
    <lineage>
        <taxon>Bacteria</taxon>
        <taxon>Bacillati</taxon>
        <taxon>Actinomycetota</taxon>
        <taxon>Actinomycetes</taxon>
        <taxon>Micrococcales</taxon>
        <taxon>Microbacteriaceae</taxon>
        <taxon>Microbacterium</taxon>
    </lineage>
</organism>
<evidence type="ECO:0000313" key="2">
    <source>
        <dbReference type="Proteomes" id="UP001256673"/>
    </source>
</evidence>
<evidence type="ECO:0000313" key="1">
    <source>
        <dbReference type="EMBL" id="MDU0325508.1"/>
    </source>
</evidence>
<name>A0ABU3RSN1_9MICO</name>
<sequence>MLEQIRNTADAMALKDALARPRFQTYQSATSGSVLDAARLYILDAELRGAFLELVHFAEVALREACNRVIAGTYGPWWFNGKRVVLDDRTRRQFREAESKISPGSKTPDRVVAQVSFGAWSDLLEAGGTSDGSHGALSGTADYEVALWDAALVKIFDGLSTTRADAAALTRRVRRLRNRVAHHEPIVFGIHQNGERDPDRKFRRQAPLDALTDLRRLTGHLQPRLAGYLNRCEHVDELLADPRAAEALLFAKARRTDTRWL</sequence>
<proteinExistence type="predicted"/>
<reference evidence="1 2" key="1">
    <citation type="submission" date="2023-09" db="EMBL/GenBank/DDBJ databases">
        <title>Microbacterium fusihabitans sp. nov., Microbacterium phycihabitans sp. nov., and Microbacterium cervinum sp. nov., isolated from dried seaweeds of beach.</title>
        <authorList>
            <person name="Lee S.D."/>
        </authorList>
    </citation>
    <scope>NUCLEOTIDE SEQUENCE [LARGE SCALE GENOMIC DNA]</scope>
    <source>
        <strain evidence="1 2">KSW2-21</strain>
    </source>
</reference>
<evidence type="ECO:0008006" key="3">
    <source>
        <dbReference type="Google" id="ProtNLM"/>
    </source>
</evidence>
<dbReference type="Proteomes" id="UP001256673">
    <property type="component" value="Unassembled WGS sequence"/>
</dbReference>
<accession>A0ABU3RSN1</accession>
<protein>
    <recommendedName>
        <fullName evidence="3">Abi family protein</fullName>
    </recommendedName>
</protein>
<keyword evidence="2" id="KW-1185">Reference proteome</keyword>
<dbReference type="RefSeq" id="WP_316000525.1">
    <property type="nucleotide sequence ID" value="NZ_JAWDIU010000001.1"/>
</dbReference>
<dbReference type="EMBL" id="JAWDIU010000001">
    <property type="protein sequence ID" value="MDU0325508.1"/>
    <property type="molecule type" value="Genomic_DNA"/>
</dbReference>
<gene>
    <name evidence="1" type="ORF">RWH43_01945</name>
</gene>
<comment type="caution">
    <text evidence="1">The sequence shown here is derived from an EMBL/GenBank/DDBJ whole genome shotgun (WGS) entry which is preliminary data.</text>
</comment>